<proteinExistence type="predicted"/>
<protein>
    <submittedName>
        <fullName evidence="1">Uncharacterized protein</fullName>
    </submittedName>
</protein>
<organism evidence="1 2">
    <name type="scientific">Micromonospora azadirachtae</name>
    <dbReference type="NCBI Taxonomy" id="1970735"/>
    <lineage>
        <taxon>Bacteria</taxon>
        <taxon>Bacillati</taxon>
        <taxon>Actinomycetota</taxon>
        <taxon>Actinomycetes</taxon>
        <taxon>Micromonosporales</taxon>
        <taxon>Micromonosporaceae</taxon>
        <taxon>Micromonospora</taxon>
    </lineage>
</organism>
<accession>A0ABW3A317</accession>
<comment type="caution">
    <text evidence="1">The sequence shown here is derived from an EMBL/GenBank/DDBJ whole genome shotgun (WGS) entry which is preliminary data.</text>
</comment>
<keyword evidence="2" id="KW-1185">Reference proteome</keyword>
<name>A0ABW3A317_9ACTN</name>
<dbReference type="Proteomes" id="UP001597053">
    <property type="component" value="Unassembled WGS sequence"/>
</dbReference>
<sequence>RGDRPVIGPEERRQAARDVDFWDASCVALADGTPHAESLRITLDQLYGPGARIADAWTWRV</sequence>
<feature type="non-terminal residue" evidence="1">
    <location>
        <position position="1"/>
    </location>
</feature>
<gene>
    <name evidence="1" type="ORF">ACFQZ8_15310</name>
</gene>
<evidence type="ECO:0000313" key="1">
    <source>
        <dbReference type="EMBL" id="MFD0785273.1"/>
    </source>
</evidence>
<reference evidence="2" key="1">
    <citation type="journal article" date="2019" name="Int. J. Syst. Evol. Microbiol.">
        <title>The Global Catalogue of Microorganisms (GCM) 10K type strain sequencing project: providing services to taxonomists for standard genome sequencing and annotation.</title>
        <authorList>
            <consortium name="The Broad Institute Genomics Platform"/>
            <consortium name="The Broad Institute Genome Sequencing Center for Infectious Disease"/>
            <person name="Wu L."/>
            <person name="Ma J."/>
        </authorList>
    </citation>
    <scope>NUCLEOTIDE SEQUENCE [LARGE SCALE GENOMIC DNA]</scope>
    <source>
        <strain evidence="2">JCM 32148</strain>
    </source>
</reference>
<dbReference type="EMBL" id="JBHTHM010000750">
    <property type="protein sequence ID" value="MFD0785273.1"/>
    <property type="molecule type" value="Genomic_DNA"/>
</dbReference>
<evidence type="ECO:0000313" key="2">
    <source>
        <dbReference type="Proteomes" id="UP001597053"/>
    </source>
</evidence>